<name>A0A1S3D5X2_DIACI</name>
<evidence type="ECO:0000256" key="1">
    <source>
        <dbReference type="SAM" id="MobiDB-lite"/>
    </source>
</evidence>
<dbReference type="AlphaFoldDB" id="A0A1S3D5X2"/>
<feature type="transmembrane region" description="Helical" evidence="2">
    <location>
        <begin position="20"/>
        <end position="41"/>
    </location>
</feature>
<protein>
    <submittedName>
        <fullName evidence="5">Matrix-remodeling-associated protein 7 isoform X2</fullName>
    </submittedName>
    <submittedName>
        <fullName evidence="6">Matrix-remodeling-associated protein 7-like</fullName>
    </submittedName>
</protein>
<feature type="domain" description="Matrix-remodeling-associated protein 7 helical" evidence="3">
    <location>
        <begin position="85"/>
        <end position="138"/>
    </location>
</feature>
<keyword evidence="2" id="KW-0472">Membrane</keyword>
<dbReference type="Pfam" id="PF25473">
    <property type="entry name" value="MXRA7_helical"/>
    <property type="match status" value="1"/>
</dbReference>
<keyword evidence="2" id="KW-1133">Transmembrane helix</keyword>
<dbReference type="KEGG" id="dci:103512098"/>
<dbReference type="GeneID" id="103512098"/>
<dbReference type="OMA" id="KQQKKCN"/>
<dbReference type="Proteomes" id="UP000079169">
    <property type="component" value="Unplaced"/>
</dbReference>
<dbReference type="PANTHER" id="PTHR21845">
    <property type="entry name" value="TRANSMEMBRANE ANCHOR PROTEIN 1"/>
    <property type="match status" value="1"/>
</dbReference>
<dbReference type="PANTHER" id="PTHR21845:SF2">
    <property type="entry name" value="MATRIX-REMODELING-ASSOCIATED PROTEIN 7"/>
    <property type="match status" value="1"/>
</dbReference>
<keyword evidence="2" id="KW-0812">Transmembrane</keyword>
<keyword evidence="4" id="KW-1185">Reference proteome</keyword>
<dbReference type="PaxDb" id="121845-A0A1S3D5X2"/>
<dbReference type="RefSeq" id="XP_008475074.1">
    <property type="nucleotide sequence ID" value="XM_008476852.2"/>
</dbReference>
<accession>A0A1S3D5X2</accession>
<evidence type="ECO:0000313" key="6">
    <source>
        <dbReference type="RefSeq" id="XP_008475074.1"/>
    </source>
</evidence>
<dbReference type="OrthoDB" id="524898at2759"/>
<evidence type="ECO:0000313" key="4">
    <source>
        <dbReference type="Proteomes" id="UP000079169"/>
    </source>
</evidence>
<evidence type="ECO:0000256" key="2">
    <source>
        <dbReference type="SAM" id="Phobius"/>
    </source>
</evidence>
<dbReference type="RefSeq" id="XP_008474721.1">
    <property type="nucleotide sequence ID" value="XM_008476499.3"/>
</dbReference>
<feature type="compositionally biased region" description="Polar residues" evidence="1">
    <location>
        <begin position="56"/>
        <end position="72"/>
    </location>
</feature>
<reference evidence="5 6" key="1">
    <citation type="submission" date="2023-09" db="UniProtKB">
        <authorList>
            <consortium name="RefSeq"/>
        </authorList>
    </citation>
    <scope>IDENTIFICATION</scope>
</reference>
<evidence type="ECO:0000259" key="3">
    <source>
        <dbReference type="Pfam" id="PF25473"/>
    </source>
</evidence>
<proteinExistence type="predicted"/>
<dbReference type="InterPro" id="IPR057534">
    <property type="entry name" value="MXRA7_helical"/>
</dbReference>
<gene>
    <name evidence="6" type="primary">LOC103512098</name>
    <name evidence="5" type="synonym">LOC103511763</name>
</gene>
<feature type="region of interest" description="Disordered" evidence="1">
    <location>
        <begin position="52"/>
        <end position="77"/>
    </location>
</feature>
<evidence type="ECO:0000313" key="5">
    <source>
        <dbReference type="RefSeq" id="XP_008474721.1"/>
    </source>
</evidence>
<dbReference type="InterPro" id="IPR026622">
    <property type="entry name" value="Mxra7"/>
</dbReference>
<sequence>MQHSFQSWNTNLLVFLNNLSGYFVLAVVLSILVIVYSYWLVPTDKLLFQDQGGAVDNQSPQKDNHSTGSQDSIGPKLKLGQSKTIVDQLKSHLTEEELANEKRIESQQLEEIFKLMKNQEDKFHLGSKQDIQDQLKLYGL</sequence>
<organism evidence="6">
    <name type="scientific">Diaphorina citri</name>
    <name type="common">Asian citrus psyllid</name>
    <dbReference type="NCBI Taxonomy" id="121845"/>
    <lineage>
        <taxon>Eukaryota</taxon>
        <taxon>Metazoa</taxon>
        <taxon>Ecdysozoa</taxon>
        <taxon>Arthropoda</taxon>
        <taxon>Hexapoda</taxon>
        <taxon>Insecta</taxon>
        <taxon>Pterygota</taxon>
        <taxon>Neoptera</taxon>
        <taxon>Paraneoptera</taxon>
        <taxon>Hemiptera</taxon>
        <taxon>Sternorrhyncha</taxon>
        <taxon>Psylloidea</taxon>
        <taxon>Psyllidae</taxon>
        <taxon>Diaphorininae</taxon>
        <taxon>Diaphorina</taxon>
    </lineage>
</organism>